<dbReference type="Gene3D" id="3.40.50.300">
    <property type="entry name" value="P-loop containing nucleotide triphosphate hydrolases"/>
    <property type="match status" value="1"/>
</dbReference>
<evidence type="ECO:0000313" key="1">
    <source>
        <dbReference type="EMBL" id="BCT74858.1"/>
    </source>
</evidence>
<gene>
    <name evidence="1" type="ORF">SCMU_07000</name>
</gene>
<protein>
    <recommendedName>
        <fullName evidence="3">ABC transporter ATP-binding protein</fullName>
    </recommendedName>
</protein>
<keyword evidence="2" id="KW-1185">Reference proteome</keyword>
<dbReference type="EMBL" id="AP024525">
    <property type="protein sequence ID" value="BCT74858.1"/>
    <property type="molecule type" value="Genomic_DNA"/>
</dbReference>
<reference evidence="1 2" key="1">
    <citation type="journal article" date="2021" name="J. Biosci. Bioeng.">
        <title>Identification and characterization of a chc gene cluster responsible for the aromatization pathway of cyclohexanecarboxylate degradation in Sinomonas cyclohexanicum ATCC 51369.</title>
        <authorList>
            <person name="Yamamoto T."/>
            <person name="Hasegawa Y."/>
            <person name="Lau P.C.K."/>
            <person name="Iwaki H."/>
        </authorList>
    </citation>
    <scope>NUCLEOTIDE SEQUENCE [LARGE SCALE GENOMIC DNA]</scope>
    <source>
        <strain evidence="1 2">ATCC 51369</strain>
    </source>
</reference>
<dbReference type="InterPro" id="IPR027417">
    <property type="entry name" value="P-loop_NTPase"/>
</dbReference>
<proteinExistence type="predicted"/>
<sequence length="238" mass="25058">MLSVRGLRVAGRHSDLVPPTSFEAHRGELVLIRADGREHRTALALAASGRLAPNAGTAVWGAGAGTAKKDLRALRRASAVVDSPQINEAELHLRVRDLVAEDLALLPRRHRGPISAEAWLTVNAFQDVAEHWAQDLPASRRTELLTSIALANPETELLVLDSPDRHSDDPHDWLPFLAATAARPGRPLAVVGVVAALPPEWTGPAAVVGNSLRGDLSAAPGDLGAAPGGRALAEEVLA</sequence>
<organism evidence="1 2">
    <name type="scientific">Sinomonas cyclohexanicum</name>
    <name type="common">Corynebacterium cyclohexanicum</name>
    <dbReference type="NCBI Taxonomy" id="322009"/>
    <lineage>
        <taxon>Bacteria</taxon>
        <taxon>Bacillati</taxon>
        <taxon>Actinomycetota</taxon>
        <taxon>Actinomycetes</taxon>
        <taxon>Micrococcales</taxon>
        <taxon>Micrococcaceae</taxon>
        <taxon>Sinomonas</taxon>
    </lineage>
</organism>
<dbReference type="Proteomes" id="UP001319861">
    <property type="component" value="Chromosome"/>
</dbReference>
<dbReference type="SUPFAM" id="SSF52540">
    <property type="entry name" value="P-loop containing nucleoside triphosphate hydrolases"/>
    <property type="match status" value="1"/>
</dbReference>
<evidence type="ECO:0000313" key="2">
    <source>
        <dbReference type="Proteomes" id="UP001319861"/>
    </source>
</evidence>
<accession>A0ABN6FGA1</accession>
<name>A0ABN6FGA1_SINCY</name>
<evidence type="ECO:0008006" key="3">
    <source>
        <dbReference type="Google" id="ProtNLM"/>
    </source>
</evidence>
<dbReference type="RefSeq" id="WP_229231618.1">
    <property type="nucleotide sequence ID" value="NZ_AP024525.1"/>
</dbReference>